<comment type="similarity">
    <text evidence="6">Belongs to the TVP38/TMEM64 family.</text>
</comment>
<dbReference type="Proteomes" id="UP000535838">
    <property type="component" value="Unassembled WGS sequence"/>
</dbReference>
<evidence type="ECO:0000313" key="9">
    <source>
        <dbReference type="Proteomes" id="UP000535838"/>
    </source>
</evidence>
<evidence type="ECO:0000256" key="5">
    <source>
        <dbReference type="ARBA" id="ARBA00023136"/>
    </source>
</evidence>
<evidence type="ECO:0000256" key="4">
    <source>
        <dbReference type="ARBA" id="ARBA00022989"/>
    </source>
</evidence>
<feature type="transmembrane region" description="Helical" evidence="6">
    <location>
        <begin position="6"/>
        <end position="22"/>
    </location>
</feature>
<evidence type="ECO:0000313" key="8">
    <source>
        <dbReference type="EMBL" id="MBB6633869.1"/>
    </source>
</evidence>
<organism evidence="8 9">
    <name type="scientific">Cohnella thailandensis</name>
    <dbReference type="NCBI Taxonomy" id="557557"/>
    <lineage>
        <taxon>Bacteria</taxon>
        <taxon>Bacillati</taxon>
        <taxon>Bacillota</taxon>
        <taxon>Bacilli</taxon>
        <taxon>Bacillales</taxon>
        <taxon>Paenibacillaceae</taxon>
        <taxon>Cohnella</taxon>
    </lineage>
</organism>
<feature type="transmembrane region" description="Helical" evidence="6">
    <location>
        <begin position="34"/>
        <end position="53"/>
    </location>
</feature>
<dbReference type="RefSeq" id="WP_185119079.1">
    <property type="nucleotide sequence ID" value="NZ_JACJVQ010000005.1"/>
</dbReference>
<dbReference type="Pfam" id="PF09335">
    <property type="entry name" value="VTT_dom"/>
    <property type="match status" value="1"/>
</dbReference>
<dbReference type="EMBL" id="JACJVQ010000005">
    <property type="protein sequence ID" value="MBB6633869.1"/>
    <property type="molecule type" value="Genomic_DNA"/>
</dbReference>
<feature type="transmembrane region" description="Helical" evidence="6">
    <location>
        <begin position="65"/>
        <end position="90"/>
    </location>
</feature>
<keyword evidence="9" id="KW-1185">Reference proteome</keyword>
<feature type="transmembrane region" description="Helical" evidence="6">
    <location>
        <begin position="145"/>
        <end position="164"/>
    </location>
</feature>
<evidence type="ECO:0000259" key="7">
    <source>
        <dbReference type="Pfam" id="PF09335"/>
    </source>
</evidence>
<keyword evidence="3 6" id="KW-0812">Transmembrane</keyword>
<comment type="subcellular location">
    <subcellularLocation>
        <location evidence="1 6">Cell membrane</location>
        <topology evidence="1 6">Multi-pass membrane protein</topology>
    </subcellularLocation>
</comment>
<protein>
    <recommendedName>
        <fullName evidence="6">TVP38/TMEM64 family membrane protein</fullName>
    </recommendedName>
</protein>
<proteinExistence type="inferred from homology"/>
<dbReference type="AlphaFoldDB" id="A0A841SSB8"/>
<dbReference type="InterPro" id="IPR015414">
    <property type="entry name" value="TMEM64"/>
</dbReference>
<gene>
    <name evidence="8" type="ORF">H7B67_07085</name>
</gene>
<feature type="domain" description="VTT" evidence="7">
    <location>
        <begin position="49"/>
        <end position="167"/>
    </location>
</feature>
<keyword evidence="4 6" id="KW-1133">Transmembrane helix</keyword>
<accession>A0A841SSB8</accession>
<reference evidence="8 9" key="1">
    <citation type="submission" date="2020-08" db="EMBL/GenBank/DDBJ databases">
        <title>Cohnella phylogeny.</title>
        <authorList>
            <person name="Dunlap C."/>
        </authorList>
    </citation>
    <scope>NUCLEOTIDE SEQUENCE [LARGE SCALE GENOMIC DNA]</scope>
    <source>
        <strain evidence="8 9">DSM 25241</strain>
    </source>
</reference>
<sequence length="203" mass="22352">MKRIVTVLLSILVIGWIAVYRNELLEFLSDADYGIVYLVALALVLVPVVPYKVVIGTLGWTLGPLMGALISWLAASTASVLVFALARYLFREPAKRYLERFEGMAKLADAMEKRPFLAVLAARLVPLIPQALVNVYPALTSIGMGPYLLASALGKIPSILLFSYIGKSMFADLSSFLIFLGAYAIVFLLGYAGYRIWLKEKRA</sequence>
<dbReference type="InterPro" id="IPR032816">
    <property type="entry name" value="VTT_dom"/>
</dbReference>
<evidence type="ECO:0000256" key="3">
    <source>
        <dbReference type="ARBA" id="ARBA00022692"/>
    </source>
</evidence>
<evidence type="ECO:0000256" key="1">
    <source>
        <dbReference type="ARBA" id="ARBA00004651"/>
    </source>
</evidence>
<keyword evidence="5 6" id="KW-0472">Membrane</keyword>
<dbReference type="PANTHER" id="PTHR12677:SF59">
    <property type="entry name" value="GOLGI APPARATUS MEMBRANE PROTEIN TVP38-RELATED"/>
    <property type="match status" value="1"/>
</dbReference>
<feature type="transmembrane region" description="Helical" evidence="6">
    <location>
        <begin position="176"/>
        <end position="197"/>
    </location>
</feature>
<evidence type="ECO:0000256" key="6">
    <source>
        <dbReference type="RuleBase" id="RU366058"/>
    </source>
</evidence>
<dbReference type="PANTHER" id="PTHR12677">
    <property type="entry name" value="GOLGI APPARATUS MEMBRANE PROTEIN TVP38-RELATED"/>
    <property type="match status" value="1"/>
</dbReference>
<comment type="caution">
    <text evidence="8">The sequence shown here is derived from an EMBL/GenBank/DDBJ whole genome shotgun (WGS) entry which is preliminary data.</text>
</comment>
<keyword evidence="2 6" id="KW-1003">Cell membrane</keyword>
<name>A0A841SSB8_9BACL</name>
<evidence type="ECO:0000256" key="2">
    <source>
        <dbReference type="ARBA" id="ARBA00022475"/>
    </source>
</evidence>
<dbReference type="GO" id="GO:0005886">
    <property type="term" value="C:plasma membrane"/>
    <property type="evidence" value="ECO:0007669"/>
    <property type="project" value="UniProtKB-SubCell"/>
</dbReference>